<sequence>MSFLRLPRRNEQQLRNAAQEAFDYLYAQIPTTAAVEGERFLELGHFEALAAATHLRLDDLSIYLLAFAVDESAKSIYKISEKHFVAWLGGLTPALSHTAAPPCKENGYASLFAAAHDAVVALNNTIRTSEERRNKFYQFLYNWCLKGNTSSDRVDSAKELWSCFFSRLPVSHTPSEGQQRFSAYVFFPRIGQWLDFIEARNDAAAVGKSGKLGIEQSGVSFDTWAQLVPFAQFTNYDAYNDEDSWPVTMDDFVAYVQKTSKGKTT</sequence>
<evidence type="ECO:0000259" key="2">
    <source>
        <dbReference type="PROSITE" id="PS51229"/>
    </source>
</evidence>
<dbReference type="GO" id="GO:0032182">
    <property type="term" value="F:ubiquitin-like protein binding"/>
    <property type="evidence" value="ECO:0007669"/>
    <property type="project" value="TreeGrafter"/>
</dbReference>
<comment type="function">
    <text evidence="1">Neddylation of cullins play an essential role in the regulation of SCF-type complexes activity.</text>
</comment>
<keyword evidence="4" id="KW-1185">Reference proteome</keyword>
<evidence type="ECO:0000313" key="3">
    <source>
        <dbReference type="EMBL" id="KAK7194065.1"/>
    </source>
</evidence>
<reference evidence="3 4" key="1">
    <citation type="journal article" date="2021" name="MBio">
        <title>A New Model Trypanosomatid, Novymonas esmeraldas: Genomic Perception of Its 'Candidatus Pandoraea novymonadis' Endosymbiont.</title>
        <authorList>
            <person name="Zakharova A."/>
            <person name="Saura A."/>
            <person name="Butenko A."/>
            <person name="Podesvova L."/>
            <person name="Warmusova S."/>
            <person name="Kostygov A.Y."/>
            <person name="Nenarokova A."/>
            <person name="Lukes J."/>
            <person name="Opperdoes F.R."/>
            <person name="Yurchenko V."/>
        </authorList>
    </citation>
    <scope>NUCLEOTIDE SEQUENCE [LARGE SCALE GENOMIC DNA]</scope>
    <source>
        <strain evidence="3 4">E262AT.01</strain>
    </source>
</reference>
<dbReference type="EMBL" id="JAECZO010000030">
    <property type="protein sequence ID" value="KAK7194065.1"/>
    <property type="molecule type" value="Genomic_DNA"/>
</dbReference>
<organism evidence="3 4">
    <name type="scientific">Novymonas esmeraldas</name>
    <dbReference type="NCBI Taxonomy" id="1808958"/>
    <lineage>
        <taxon>Eukaryota</taxon>
        <taxon>Discoba</taxon>
        <taxon>Euglenozoa</taxon>
        <taxon>Kinetoplastea</taxon>
        <taxon>Metakinetoplastina</taxon>
        <taxon>Trypanosomatida</taxon>
        <taxon>Trypanosomatidae</taxon>
        <taxon>Novymonas</taxon>
    </lineage>
</organism>
<dbReference type="PANTHER" id="PTHR12281">
    <property type="entry name" value="RP42 RELATED"/>
    <property type="match status" value="1"/>
</dbReference>
<accession>A0AAW0EIW0</accession>
<proteinExistence type="predicted"/>
<dbReference type="GO" id="GO:0045116">
    <property type="term" value="P:protein neddylation"/>
    <property type="evidence" value="ECO:0007669"/>
    <property type="project" value="TreeGrafter"/>
</dbReference>
<gene>
    <name evidence="3" type="ORF">NESM_000319200</name>
</gene>
<dbReference type="PROSITE" id="PS51229">
    <property type="entry name" value="DCUN1"/>
    <property type="match status" value="1"/>
</dbReference>
<dbReference type="Gene3D" id="1.10.238.200">
    <property type="entry name" value="Cullin, PONY binding domain"/>
    <property type="match status" value="1"/>
</dbReference>
<protein>
    <recommendedName>
        <fullName evidence="1">Defective in cullin neddylation protein</fullName>
    </recommendedName>
</protein>
<evidence type="ECO:0000256" key="1">
    <source>
        <dbReference type="RuleBase" id="RU410713"/>
    </source>
</evidence>
<feature type="domain" description="DCUN1" evidence="2">
    <location>
        <begin position="17"/>
        <end position="257"/>
    </location>
</feature>
<dbReference type="AlphaFoldDB" id="A0AAW0EIW0"/>
<dbReference type="GO" id="GO:0000151">
    <property type="term" value="C:ubiquitin ligase complex"/>
    <property type="evidence" value="ECO:0007669"/>
    <property type="project" value="TreeGrafter"/>
</dbReference>
<name>A0AAW0EIW0_9TRYP</name>
<dbReference type="GO" id="GO:0097602">
    <property type="term" value="F:cullin family protein binding"/>
    <property type="evidence" value="ECO:0007669"/>
    <property type="project" value="TreeGrafter"/>
</dbReference>
<dbReference type="InterPro" id="IPR005176">
    <property type="entry name" value="PONY_dom"/>
</dbReference>
<dbReference type="PANTHER" id="PTHR12281:SF31">
    <property type="entry name" value="DCN1-LIKE PROTEIN 3"/>
    <property type="match status" value="1"/>
</dbReference>
<dbReference type="InterPro" id="IPR042460">
    <property type="entry name" value="DCN1-like_PONY"/>
</dbReference>
<dbReference type="Proteomes" id="UP001430356">
    <property type="component" value="Unassembled WGS sequence"/>
</dbReference>
<comment type="caution">
    <text evidence="3">The sequence shown here is derived from an EMBL/GenBank/DDBJ whole genome shotgun (WGS) entry which is preliminary data.</text>
</comment>
<dbReference type="Pfam" id="PF03556">
    <property type="entry name" value="Cullin_binding"/>
    <property type="match status" value="1"/>
</dbReference>
<dbReference type="GO" id="GO:0031624">
    <property type="term" value="F:ubiquitin conjugating enzyme binding"/>
    <property type="evidence" value="ECO:0007669"/>
    <property type="project" value="TreeGrafter"/>
</dbReference>
<evidence type="ECO:0000313" key="4">
    <source>
        <dbReference type="Proteomes" id="UP001430356"/>
    </source>
</evidence>
<dbReference type="InterPro" id="IPR014764">
    <property type="entry name" value="DCN-prot"/>
</dbReference>